<dbReference type="GeneID" id="96599230"/>
<dbReference type="EMBL" id="LFXJ01000005">
    <property type="protein sequence ID" value="KMY33064.1"/>
    <property type="molecule type" value="Genomic_DNA"/>
</dbReference>
<name>A0A0K9FEX5_9BACI</name>
<accession>A0A0K9FEX5</accession>
<sequence>MRTMLVILTAAVIGLGAYSINMHGKNVSLQRTVLAQYTDNLTDASEKLSHLQRSVSQSLLFRDDNAIHNELDSVWRLSSDVRSSMSNIPIGQEMSNDWLSYLGRLGDEAKKTAETGDYEAWREKMPQISTNLQSLSDDWSAATVDFYKNNGKMDVWLRQVDTKNPNTTFDNVQKTLKDYSEKDFPLTLSESDWQKKIELKALQDSVITEKEALEKVKQLFPILKDATFTVTKSSDTAPYPFYHIQFHQDIRLGYVDLTEKGGHLISYLVERPVDEARLSQDEIMKKAEENVKRLGMSDVAFVESRENHQAWHVTFARVHPGDNALVYADGVQLKLAKDTGELLGVNAMEYIQAETIKPQTAKPIDWKTFFDDDVKVQEVRNIYTDNGSYEQRLCYEVIAVRDKNAQETFRIVIDAENHNVLKVEYLT</sequence>
<dbReference type="OrthoDB" id="2372097at2"/>
<evidence type="ECO:0000313" key="3">
    <source>
        <dbReference type="EMBL" id="KMY33064.1"/>
    </source>
</evidence>
<dbReference type="InterPro" id="IPR014239">
    <property type="entry name" value="YpeB_PepSY1-2"/>
</dbReference>
<protein>
    <submittedName>
        <fullName evidence="3">Sporulation protein</fullName>
    </submittedName>
</protein>
<dbReference type="GO" id="GO:0009847">
    <property type="term" value="P:spore germination"/>
    <property type="evidence" value="ECO:0007669"/>
    <property type="project" value="InterPro"/>
</dbReference>
<evidence type="ECO:0000313" key="4">
    <source>
        <dbReference type="Proteomes" id="UP000037326"/>
    </source>
</evidence>
<dbReference type="InterPro" id="IPR048402">
    <property type="entry name" value="YpeB_N"/>
</dbReference>
<dbReference type="AlphaFoldDB" id="A0A0K9FEX5"/>
<dbReference type="Proteomes" id="UP000037326">
    <property type="component" value="Unassembled WGS sequence"/>
</dbReference>
<evidence type="ECO:0000259" key="2">
    <source>
        <dbReference type="Pfam" id="PF20769"/>
    </source>
</evidence>
<proteinExistence type="predicted"/>
<reference evidence="4" key="1">
    <citation type="submission" date="2015-07" db="EMBL/GenBank/DDBJ databases">
        <authorList>
            <consortium name="Consortium for Microbial Forensics and Genomics (microFORGE)"/>
            <person name="Knight B.M."/>
            <person name="Roberts D.P."/>
            <person name="Lin D."/>
            <person name="Hari K."/>
            <person name="Fletcher J."/>
            <person name="Melcher U."/>
            <person name="Blagden T."/>
            <person name="Winegar R.A."/>
        </authorList>
    </citation>
    <scope>NUCLEOTIDE SEQUENCE [LARGE SCALE GENOMIC DNA]</scope>
    <source>
        <strain evidence="4">DSM 23493</strain>
    </source>
</reference>
<organism evidence="3 4">
    <name type="scientific">Lysinibacillus xylanilyticus</name>
    <dbReference type="NCBI Taxonomy" id="582475"/>
    <lineage>
        <taxon>Bacteria</taxon>
        <taxon>Bacillati</taxon>
        <taxon>Bacillota</taxon>
        <taxon>Bacilli</taxon>
        <taxon>Bacillales</taxon>
        <taxon>Bacillaceae</taxon>
        <taxon>Lysinibacillus</taxon>
    </lineage>
</organism>
<feature type="domain" description="Sporulation protein YpeB N-terminal" evidence="2">
    <location>
        <begin position="28"/>
        <end position="114"/>
    </location>
</feature>
<dbReference type="PATRIC" id="fig|582475.4.peg.2340"/>
<dbReference type="RefSeq" id="WP_049666824.1">
    <property type="nucleotide sequence ID" value="NZ_JBIVOC010000012.1"/>
</dbReference>
<gene>
    <name evidence="3" type="ORF">ACZ11_13420</name>
</gene>
<dbReference type="Pfam" id="PF14620">
    <property type="entry name" value="YPEB_PepSY1-2"/>
    <property type="match status" value="1"/>
</dbReference>
<dbReference type="Pfam" id="PF20769">
    <property type="entry name" value="YPEB_N"/>
    <property type="match status" value="1"/>
</dbReference>
<evidence type="ECO:0000259" key="1">
    <source>
        <dbReference type="Pfam" id="PF14620"/>
    </source>
</evidence>
<comment type="caution">
    <text evidence="3">The sequence shown here is derived from an EMBL/GenBank/DDBJ whole genome shotgun (WGS) entry which is preliminary data.</text>
</comment>
<feature type="domain" description="Sporulation protein YpeB PepSY1 and PepSY2" evidence="1">
    <location>
        <begin position="167"/>
        <end position="354"/>
    </location>
</feature>